<feature type="compositionally biased region" description="Low complexity" evidence="8">
    <location>
        <begin position="805"/>
        <end position="828"/>
    </location>
</feature>
<evidence type="ECO:0000256" key="8">
    <source>
        <dbReference type="SAM" id="MobiDB-lite"/>
    </source>
</evidence>
<dbReference type="GO" id="GO:0016020">
    <property type="term" value="C:membrane"/>
    <property type="evidence" value="ECO:0007669"/>
    <property type="project" value="InterPro"/>
</dbReference>
<keyword evidence="3 9" id="KW-0732">Signal</keyword>
<feature type="domain" description="C5a peptidase/Subtilisin-like protease SBT2-like Fn3-like" evidence="12">
    <location>
        <begin position="576"/>
        <end position="680"/>
    </location>
</feature>
<feature type="region of interest" description="Disordered" evidence="8">
    <location>
        <begin position="765"/>
        <end position="845"/>
    </location>
</feature>
<name>A0A8H3X3H7_GIGMA</name>
<dbReference type="GO" id="GO:0004252">
    <property type="term" value="F:serine-type endopeptidase activity"/>
    <property type="evidence" value="ECO:0007669"/>
    <property type="project" value="UniProtKB-UniRule"/>
</dbReference>
<evidence type="ECO:0000259" key="10">
    <source>
        <dbReference type="Pfam" id="PF00082"/>
    </source>
</evidence>
<feature type="domain" description="Peptidase S8/S53" evidence="10">
    <location>
        <begin position="128"/>
        <end position="537"/>
    </location>
</feature>
<dbReference type="PRINTS" id="PR00723">
    <property type="entry name" value="SUBTILISIN"/>
</dbReference>
<feature type="active site" description="Charge relay system" evidence="6 7">
    <location>
        <position position="137"/>
    </location>
</feature>
<feature type="region of interest" description="Disordered" evidence="8">
    <location>
        <begin position="682"/>
        <end position="747"/>
    </location>
</feature>
<evidence type="ECO:0000256" key="2">
    <source>
        <dbReference type="ARBA" id="ARBA00022670"/>
    </source>
</evidence>
<feature type="chain" id="PRO_5034046624" evidence="9">
    <location>
        <begin position="24"/>
        <end position="1065"/>
    </location>
</feature>
<feature type="compositionally biased region" description="Basic and acidic residues" evidence="8">
    <location>
        <begin position="682"/>
        <end position="695"/>
    </location>
</feature>
<evidence type="ECO:0000256" key="1">
    <source>
        <dbReference type="ARBA" id="ARBA00011073"/>
    </source>
</evidence>
<keyword evidence="2 7" id="KW-0645">Protease</keyword>
<dbReference type="InterPro" id="IPR051048">
    <property type="entry name" value="Peptidase_S8/S53_subtilisin"/>
</dbReference>
<keyword evidence="5 7" id="KW-0720">Serine protease</keyword>
<evidence type="ECO:0000256" key="6">
    <source>
        <dbReference type="PIRSR" id="PIRSR615500-1"/>
    </source>
</evidence>
<dbReference type="InterPro" id="IPR046450">
    <property type="entry name" value="PA_dom_sf"/>
</dbReference>
<accession>A0A8H3X3H7</accession>
<dbReference type="Gene3D" id="3.50.30.30">
    <property type="match status" value="1"/>
</dbReference>
<feature type="compositionally biased region" description="Basic residues" evidence="8">
    <location>
        <begin position="729"/>
        <end position="747"/>
    </location>
</feature>
<feature type="compositionally biased region" description="Acidic residues" evidence="8">
    <location>
        <begin position="708"/>
        <end position="717"/>
    </location>
</feature>
<dbReference type="InterPro" id="IPR000209">
    <property type="entry name" value="Peptidase_S8/S53_dom"/>
</dbReference>
<dbReference type="OrthoDB" id="206201at2759"/>
<dbReference type="InterPro" id="IPR010435">
    <property type="entry name" value="C5a/SBT2-like_Fn3"/>
</dbReference>
<dbReference type="InterPro" id="IPR022398">
    <property type="entry name" value="Peptidase_S8_His-AS"/>
</dbReference>
<dbReference type="CDD" id="cd00538">
    <property type="entry name" value="PA"/>
    <property type="match status" value="1"/>
</dbReference>
<protein>
    <submittedName>
        <fullName evidence="13">Subtilisin-like protein</fullName>
    </submittedName>
</protein>
<evidence type="ECO:0000256" key="4">
    <source>
        <dbReference type="ARBA" id="ARBA00022801"/>
    </source>
</evidence>
<dbReference type="PROSITE" id="PS00137">
    <property type="entry name" value="SUBTILASE_HIS"/>
    <property type="match status" value="1"/>
</dbReference>
<evidence type="ECO:0000259" key="12">
    <source>
        <dbReference type="Pfam" id="PF06280"/>
    </source>
</evidence>
<proteinExistence type="inferred from homology"/>
<dbReference type="InterPro" id="IPR034187">
    <property type="entry name" value="Peptidases_S8_5"/>
</dbReference>
<dbReference type="EMBL" id="WTPW01002033">
    <property type="protein sequence ID" value="KAF0400559.1"/>
    <property type="molecule type" value="Genomic_DNA"/>
</dbReference>
<keyword evidence="14" id="KW-1185">Reference proteome</keyword>
<dbReference type="AlphaFoldDB" id="A0A8H3X3H7"/>
<evidence type="ECO:0000313" key="13">
    <source>
        <dbReference type="EMBL" id="KAF0400559.1"/>
    </source>
</evidence>
<dbReference type="InterPro" id="IPR036852">
    <property type="entry name" value="Peptidase_S8/S53_dom_sf"/>
</dbReference>
<dbReference type="InterPro" id="IPR015500">
    <property type="entry name" value="Peptidase_S8_subtilisin-rel"/>
</dbReference>
<dbReference type="Gene3D" id="3.40.50.200">
    <property type="entry name" value="Peptidase S8/S53 domain"/>
    <property type="match status" value="2"/>
</dbReference>
<feature type="active site" description="Charge relay system" evidence="6 7">
    <location>
        <position position="186"/>
    </location>
</feature>
<comment type="similarity">
    <text evidence="1 7">Belongs to the peptidase S8 family.</text>
</comment>
<dbReference type="InterPro" id="IPR003137">
    <property type="entry name" value="PA_domain"/>
</dbReference>
<dbReference type="Pfam" id="PF00082">
    <property type="entry name" value="Peptidase_S8"/>
    <property type="match status" value="1"/>
</dbReference>
<dbReference type="PROSITE" id="PS51892">
    <property type="entry name" value="SUBTILASE"/>
    <property type="match status" value="1"/>
</dbReference>
<evidence type="ECO:0000256" key="5">
    <source>
        <dbReference type="ARBA" id="ARBA00022825"/>
    </source>
</evidence>
<keyword evidence="4 7" id="KW-0378">Hydrolase</keyword>
<dbReference type="PANTHER" id="PTHR43399">
    <property type="entry name" value="SUBTILISIN-RELATED"/>
    <property type="match status" value="1"/>
</dbReference>
<organism evidence="13 14">
    <name type="scientific">Gigaspora margarita</name>
    <dbReference type="NCBI Taxonomy" id="4874"/>
    <lineage>
        <taxon>Eukaryota</taxon>
        <taxon>Fungi</taxon>
        <taxon>Fungi incertae sedis</taxon>
        <taxon>Mucoromycota</taxon>
        <taxon>Glomeromycotina</taxon>
        <taxon>Glomeromycetes</taxon>
        <taxon>Diversisporales</taxon>
        <taxon>Gigasporaceae</taxon>
        <taxon>Gigaspora</taxon>
    </lineage>
</organism>
<reference evidence="13 14" key="1">
    <citation type="journal article" date="2019" name="Environ. Microbiol.">
        <title>At the nexus of three kingdoms: the genome of the mycorrhizal fungus Gigaspora margarita provides insights into plant, endobacterial and fungal interactions.</title>
        <authorList>
            <person name="Venice F."/>
            <person name="Ghignone S."/>
            <person name="Salvioli di Fossalunga A."/>
            <person name="Amselem J."/>
            <person name="Novero M."/>
            <person name="Xianan X."/>
            <person name="Sedzielewska Toro K."/>
            <person name="Morin E."/>
            <person name="Lipzen A."/>
            <person name="Grigoriev I.V."/>
            <person name="Henrissat B."/>
            <person name="Martin F.M."/>
            <person name="Bonfante P."/>
        </authorList>
    </citation>
    <scope>NUCLEOTIDE SEQUENCE [LARGE SCALE GENOMIC DNA]</scope>
    <source>
        <strain evidence="13 14">BEG34</strain>
    </source>
</reference>
<feature type="domain" description="PA" evidence="11">
    <location>
        <begin position="353"/>
        <end position="425"/>
    </location>
</feature>
<dbReference type="CDD" id="cd07489">
    <property type="entry name" value="Peptidases_S8_5"/>
    <property type="match status" value="1"/>
</dbReference>
<dbReference type="PANTHER" id="PTHR43399:SF4">
    <property type="entry name" value="CELL WALL-ASSOCIATED PROTEASE"/>
    <property type="match status" value="1"/>
</dbReference>
<feature type="active site" description="Charge relay system" evidence="6 7">
    <location>
        <position position="498"/>
    </location>
</feature>
<dbReference type="Proteomes" id="UP000439903">
    <property type="component" value="Unassembled WGS sequence"/>
</dbReference>
<dbReference type="Pfam" id="PF06280">
    <property type="entry name" value="fn3_5"/>
    <property type="match status" value="1"/>
</dbReference>
<dbReference type="GO" id="GO:0006508">
    <property type="term" value="P:proteolysis"/>
    <property type="evidence" value="ECO:0007669"/>
    <property type="project" value="UniProtKB-KW"/>
</dbReference>
<dbReference type="Pfam" id="PF02225">
    <property type="entry name" value="PA"/>
    <property type="match status" value="1"/>
</dbReference>
<evidence type="ECO:0000256" key="9">
    <source>
        <dbReference type="SAM" id="SignalP"/>
    </source>
</evidence>
<comment type="caution">
    <text evidence="13">The sequence shown here is derived from an EMBL/GenBank/DDBJ whole genome shotgun (WGS) entry which is preliminary data.</text>
</comment>
<dbReference type="SUPFAM" id="SSF52025">
    <property type="entry name" value="PA domain"/>
    <property type="match status" value="1"/>
</dbReference>
<sequence length="1065" mass="115745">MRTLNIINLHLCLLWCFAWQAYCAVIFPPPPNMQVIPSSYIIGHNYGEGGLSTAINKQNAKCTPRIELPLIGSTSVTCDDEDNVHKLCKDGGIRSAYPVIKVEQTLRVFFADNFTGVAADQQKLGLTGKGIKVGVLDNGIDFHHPAFGNCFKTPGCKIQFGFDFIGNGTPENPQPNPVPFEPCNGHGTHVAGIIAADDPIKHFTGVAPKATLGIYRVSNCDAGTSNDIIIQAMQQAKNDGMDIINLSIGHDFASWPEDPLAVAASKLSDSGIAVCVAASNQGNVGLFSLGSPDSGANVITVGSVENSKSFFFFLTSSADPSKKIIYATTRVTLYFGLPGPLPFKPSSDQPLTPDDACGPVNRSFEGELALIARGGCSFTQKLQNAENAGAVGVIFYNNNPDQPDEISVATDIPSAFISEADGLSLLKQYNQNPDHVFLTFPNQTITVEVQTAAQPLNNSGFGPTFTLDLKPDFLAPGGQIFSTFPIALGSYATLSGTSMAAAYMSGSVALFLQARGKTDPKRIRDIFQTTSRPLLMKNLQQQSLGMIHTTAKQGGGLINAFDAVKSELLITPGKLALNDTPHFNGTASFKIENHSKNTKNYVLFHEPAASARGFFGGFLVPLANTLFDPFYAKVQINPSSISLAPGKSIIIKLKITPPSQLNPEDFGIYSGFIVIKNADKNSKGHKNIDRNDRNNRGNRGYKNINKDDMDDMDDMDGIDGINDIDNRGHKNTNRNNRGHKRISKYHKRNLFNSNKKLFEFPAHFDKNQKHTNGNQKHTNKHTNGNHKHTNGNHKHTNGNHKHNNRSNGGNNDKSNGGNNDGINDGINDGNHKHNKSANENYKNNNDTKTFLAADGIDLRDNDPNEEFSVPYLGLKGDLSTFPVLGLDPATDSPFIIDNSNGNQFFGENETVQFDFAGDDFPTLIYTMILGSPLVKAILVVEHTNDFVGTIFQMEFVRRNDFFGGDVSFFNWDGTVLMDNSTMPTTVPNGSYQIILEALHINGNPKNQNDFMTWRSPIIVIKRGTNATLAKNAPLNKNATSASKNVPLANNVTNASMGRKEAVAIE</sequence>
<dbReference type="SUPFAM" id="SSF52743">
    <property type="entry name" value="Subtilisin-like"/>
    <property type="match status" value="1"/>
</dbReference>
<feature type="signal peptide" evidence="9">
    <location>
        <begin position="1"/>
        <end position="23"/>
    </location>
</feature>
<evidence type="ECO:0000256" key="7">
    <source>
        <dbReference type="PROSITE-ProRule" id="PRU01240"/>
    </source>
</evidence>
<gene>
    <name evidence="13" type="ORF">F8M41_009549</name>
</gene>
<evidence type="ECO:0000256" key="3">
    <source>
        <dbReference type="ARBA" id="ARBA00022729"/>
    </source>
</evidence>
<evidence type="ECO:0000313" key="14">
    <source>
        <dbReference type="Proteomes" id="UP000439903"/>
    </source>
</evidence>
<feature type="compositionally biased region" description="Basic residues" evidence="8">
    <location>
        <begin position="777"/>
        <end position="804"/>
    </location>
</feature>
<evidence type="ECO:0000259" key="11">
    <source>
        <dbReference type="Pfam" id="PF02225"/>
    </source>
</evidence>